<dbReference type="InterPro" id="IPR036444">
    <property type="entry name" value="PLipase_A2_dom_sf"/>
</dbReference>
<dbReference type="GO" id="GO:0004623">
    <property type="term" value="F:phospholipase A2 activity"/>
    <property type="evidence" value="ECO:0007669"/>
    <property type="project" value="InterPro"/>
</dbReference>
<dbReference type="EMBL" id="CAEZWE010000023">
    <property type="protein sequence ID" value="CAB4650535.1"/>
    <property type="molecule type" value="Genomic_DNA"/>
</dbReference>
<evidence type="ECO:0000313" key="1">
    <source>
        <dbReference type="EMBL" id="CAB4650535.1"/>
    </source>
</evidence>
<dbReference type="SUPFAM" id="SSF48619">
    <property type="entry name" value="Phospholipase A2, PLA2"/>
    <property type="match status" value="1"/>
</dbReference>
<dbReference type="GO" id="GO:0006644">
    <property type="term" value="P:phospholipid metabolic process"/>
    <property type="evidence" value="ECO:0007669"/>
    <property type="project" value="InterPro"/>
</dbReference>
<organism evidence="1">
    <name type="scientific">freshwater metagenome</name>
    <dbReference type="NCBI Taxonomy" id="449393"/>
    <lineage>
        <taxon>unclassified sequences</taxon>
        <taxon>metagenomes</taxon>
        <taxon>ecological metagenomes</taxon>
    </lineage>
</organism>
<reference evidence="1" key="1">
    <citation type="submission" date="2020-05" db="EMBL/GenBank/DDBJ databases">
        <authorList>
            <person name="Chiriac C."/>
            <person name="Salcher M."/>
            <person name="Ghai R."/>
            <person name="Kavagutti S V."/>
        </authorList>
    </citation>
    <scope>NUCLEOTIDE SEQUENCE</scope>
</reference>
<sequence>MAFVHTFVVAAIFSATAPPPPPHAVAHTMMFRTALASFIATAQSSTRDQRLDWTTDGCSAPIVGNTGRTFDFTHACQRHDFGYRNFKALHGGKWWTSSLRHRIDRVFQSDMYAHCAARTRTARNVCRTWAKTFYRAVRTYAGP</sequence>
<dbReference type="Pfam" id="PF09056">
    <property type="entry name" value="Phospholip_A2_3"/>
    <property type="match status" value="1"/>
</dbReference>
<dbReference type="AlphaFoldDB" id="A0A6J6KQV7"/>
<gene>
    <name evidence="1" type="ORF">UFOPK2169_00730</name>
</gene>
<dbReference type="Gene3D" id="1.20.90.10">
    <property type="entry name" value="Phospholipase A2 domain"/>
    <property type="match status" value="1"/>
</dbReference>
<dbReference type="InterPro" id="IPR015141">
    <property type="entry name" value="PLipase_A2_prok/fun"/>
</dbReference>
<dbReference type="GO" id="GO:0050482">
    <property type="term" value="P:arachidonate secretion"/>
    <property type="evidence" value="ECO:0007669"/>
    <property type="project" value="InterPro"/>
</dbReference>
<protein>
    <submittedName>
        <fullName evidence="1">Unannotated protein</fullName>
    </submittedName>
</protein>
<accession>A0A6J6KQV7</accession>
<name>A0A6J6KQV7_9ZZZZ</name>
<proteinExistence type="predicted"/>